<feature type="region of interest" description="Disordered" evidence="2">
    <location>
        <begin position="371"/>
        <end position="391"/>
    </location>
</feature>
<gene>
    <name evidence="3" type="ORF">ACJMK2_015962</name>
</gene>
<keyword evidence="4" id="KW-1185">Reference proteome</keyword>
<feature type="compositionally biased region" description="Polar residues" evidence="2">
    <location>
        <begin position="159"/>
        <end position="170"/>
    </location>
</feature>
<dbReference type="InterPro" id="IPR029241">
    <property type="entry name" value="TSGA13"/>
</dbReference>
<proteinExistence type="predicted"/>
<dbReference type="PANTHER" id="PTHR37352:SF1">
    <property type="entry name" value="TESTIS-SPECIFIC GENE 13 PROTEIN"/>
    <property type="match status" value="1"/>
</dbReference>
<evidence type="ECO:0000256" key="2">
    <source>
        <dbReference type="SAM" id="MobiDB-lite"/>
    </source>
</evidence>
<reference evidence="3 4" key="1">
    <citation type="submission" date="2024-11" db="EMBL/GenBank/DDBJ databases">
        <title>Chromosome-level genome assembly of the freshwater bivalve Anodonta woodiana.</title>
        <authorList>
            <person name="Chen X."/>
        </authorList>
    </citation>
    <scope>NUCLEOTIDE SEQUENCE [LARGE SCALE GENOMIC DNA]</scope>
    <source>
        <strain evidence="3">MN2024</strain>
        <tissue evidence="3">Gills</tissue>
    </source>
</reference>
<feature type="compositionally biased region" description="Basic and acidic residues" evidence="2">
    <location>
        <begin position="100"/>
        <end position="114"/>
    </location>
</feature>
<accession>A0ABD3UVU0</accession>
<comment type="caution">
    <text evidence="3">The sequence shown here is derived from an EMBL/GenBank/DDBJ whole genome shotgun (WGS) entry which is preliminary data.</text>
</comment>
<keyword evidence="1" id="KW-0175">Coiled coil</keyword>
<dbReference type="PANTHER" id="PTHR37352">
    <property type="entry name" value="TESTIS-SPECIFIC GENE 13 PROTEIN"/>
    <property type="match status" value="1"/>
</dbReference>
<feature type="compositionally biased region" description="Polar residues" evidence="2">
    <location>
        <begin position="115"/>
        <end position="149"/>
    </location>
</feature>
<dbReference type="Proteomes" id="UP001634394">
    <property type="component" value="Unassembled WGS sequence"/>
</dbReference>
<dbReference type="AlphaFoldDB" id="A0ABD3UVU0"/>
<evidence type="ECO:0000313" key="3">
    <source>
        <dbReference type="EMBL" id="KAL3852303.1"/>
    </source>
</evidence>
<feature type="coiled-coil region" evidence="1">
    <location>
        <begin position="47"/>
        <end position="90"/>
    </location>
</feature>
<dbReference type="EMBL" id="JBJQND010000015">
    <property type="protein sequence ID" value="KAL3852303.1"/>
    <property type="molecule type" value="Genomic_DNA"/>
</dbReference>
<evidence type="ECO:0000313" key="4">
    <source>
        <dbReference type="Proteomes" id="UP001634394"/>
    </source>
</evidence>
<sequence>MAYLSGLCKDKATLYLIACWRYEKLSEKWDHAKQEVRHHQHEQLQEKIQLQQELIKKQDEYAEQRRVKVIEEQKQQRDAEKAKKLAQEKAFKQICQQSLEEDRKSAHEERRAKSTDQSSNAQRTGSTNGDSVASSPGSLKKTSVGSPVSNRGHPLKDPLQTSARLPTETNVVQEEKTVKEKMNLPWHEAQLYKLYGKSADYFLHPKIEQKPVNPKLKNMAEGREGADALWINLRQESNKRLLKEDSSIPRQLKDTYRAFARESLQQNRQPVRRMYYAEDDIPEIDRLTNMRKSQQANNMCFKTQIMYRASKTNEDRTSLLVHNNPLPEFVEGQVNRSIKEYIPSWMNLESDNSEPDYRKWKSYGQTDRINEAEEEKVDKENLTPEPDGLNSQVIFKPKQKKPKYIFLSEEDARCKGKFSEKFKDERDNKDIPHPFHGEHRSVKSFSSLGMSESILARDQTSTERYSAPLPSKEHLMNNYVSGWEPLSMKALMEYKQKLDTIGVGEFNMGRTKMWSTLSAV</sequence>
<organism evidence="3 4">
    <name type="scientific">Sinanodonta woodiana</name>
    <name type="common">Chinese pond mussel</name>
    <name type="synonym">Anodonta woodiana</name>
    <dbReference type="NCBI Taxonomy" id="1069815"/>
    <lineage>
        <taxon>Eukaryota</taxon>
        <taxon>Metazoa</taxon>
        <taxon>Spiralia</taxon>
        <taxon>Lophotrochozoa</taxon>
        <taxon>Mollusca</taxon>
        <taxon>Bivalvia</taxon>
        <taxon>Autobranchia</taxon>
        <taxon>Heteroconchia</taxon>
        <taxon>Palaeoheterodonta</taxon>
        <taxon>Unionida</taxon>
        <taxon>Unionoidea</taxon>
        <taxon>Unionidae</taxon>
        <taxon>Unioninae</taxon>
        <taxon>Sinanodonta</taxon>
    </lineage>
</organism>
<feature type="region of interest" description="Disordered" evidence="2">
    <location>
        <begin position="99"/>
        <end position="170"/>
    </location>
</feature>
<protein>
    <submittedName>
        <fullName evidence="3">Uncharacterized protein</fullName>
    </submittedName>
</protein>
<evidence type="ECO:0000256" key="1">
    <source>
        <dbReference type="SAM" id="Coils"/>
    </source>
</evidence>
<feature type="compositionally biased region" description="Basic and acidic residues" evidence="2">
    <location>
        <begin position="371"/>
        <end position="382"/>
    </location>
</feature>
<name>A0ABD3UVU0_SINWO</name>